<proteinExistence type="inferred from homology"/>
<keyword evidence="3 10" id="KW-0479">Metal-binding</keyword>
<gene>
    <name evidence="12" type="ORF">B9G79_05790</name>
</gene>
<dbReference type="SUPFAM" id="SSF52972">
    <property type="entry name" value="ITPase-like"/>
    <property type="match status" value="1"/>
</dbReference>
<evidence type="ECO:0000313" key="12">
    <source>
        <dbReference type="EMBL" id="ASD63114.1"/>
    </source>
</evidence>
<keyword evidence="6 10" id="KW-0460">Magnesium</keyword>
<evidence type="ECO:0000313" key="13">
    <source>
        <dbReference type="Proteomes" id="UP000197003"/>
    </source>
</evidence>
<comment type="catalytic activity">
    <reaction evidence="9 10">
        <text>XTP + H2O = XMP + diphosphate + H(+)</text>
        <dbReference type="Rhea" id="RHEA:28610"/>
        <dbReference type="ChEBI" id="CHEBI:15377"/>
        <dbReference type="ChEBI" id="CHEBI:15378"/>
        <dbReference type="ChEBI" id="CHEBI:33019"/>
        <dbReference type="ChEBI" id="CHEBI:57464"/>
        <dbReference type="ChEBI" id="CHEBI:61314"/>
        <dbReference type="EC" id="3.6.1.66"/>
    </reaction>
</comment>
<dbReference type="GO" id="GO:0035870">
    <property type="term" value="F:dITP diphosphatase activity"/>
    <property type="evidence" value="ECO:0007669"/>
    <property type="project" value="UniProtKB-UniRule"/>
</dbReference>
<dbReference type="EC" id="3.6.1.66" evidence="10"/>
<dbReference type="InterPro" id="IPR002637">
    <property type="entry name" value="RdgB/HAM1"/>
</dbReference>
<dbReference type="Pfam" id="PF01725">
    <property type="entry name" value="Ham1p_like"/>
    <property type="match status" value="1"/>
</dbReference>
<dbReference type="AlphaFoldDB" id="A0A1Z3N6M2"/>
<dbReference type="CDD" id="cd00515">
    <property type="entry name" value="HAM1"/>
    <property type="match status" value="1"/>
</dbReference>
<protein>
    <recommendedName>
        <fullName evidence="10">dITP/XTP pyrophosphatase</fullName>
        <ecNumber evidence="10">3.6.1.66</ecNumber>
    </recommendedName>
    <alternativeName>
        <fullName evidence="10">Non-canonical purine NTP pyrophosphatase</fullName>
    </alternativeName>
    <alternativeName>
        <fullName evidence="10">Non-standard purine NTP pyrophosphatase</fullName>
    </alternativeName>
    <alternativeName>
        <fullName evidence="10">Nucleoside-triphosphate diphosphatase</fullName>
    </alternativeName>
    <alternativeName>
        <fullName evidence="10">Nucleoside-triphosphate pyrophosphatase</fullName>
        <shortName evidence="10">NTPase</shortName>
    </alternativeName>
</protein>
<evidence type="ECO:0000256" key="5">
    <source>
        <dbReference type="ARBA" id="ARBA00022801"/>
    </source>
</evidence>
<name>A0A1Z3N6M2_BDEBC</name>
<evidence type="ECO:0000256" key="3">
    <source>
        <dbReference type="ARBA" id="ARBA00022723"/>
    </source>
</evidence>
<feature type="binding site" evidence="10">
    <location>
        <begin position="182"/>
        <end position="183"/>
    </location>
    <ligand>
        <name>substrate</name>
    </ligand>
</feature>
<dbReference type="GO" id="GO:0036222">
    <property type="term" value="F:XTP diphosphatase activity"/>
    <property type="evidence" value="ECO:0007669"/>
    <property type="project" value="UniProtKB-UniRule"/>
</dbReference>
<dbReference type="EMBL" id="CP020946">
    <property type="protein sequence ID" value="ASD63114.1"/>
    <property type="molecule type" value="Genomic_DNA"/>
</dbReference>
<dbReference type="GO" id="GO:0009146">
    <property type="term" value="P:purine nucleoside triphosphate catabolic process"/>
    <property type="evidence" value="ECO:0007669"/>
    <property type="project" value="UniProtKB-UniRule"/>
</dbReference>
<comment type="function">
    <text evidence="10">Pyrophosphatase that catalyzes the hydrolysis of nucleoside triphosphates to their monophosphate derivatives, with a high preference for the non-canonical purine nucleotides XTP (xanthosine triphosphate), dITP (deoxyinosine triphosphate) and ITP. Seems to function as a house-cleaning enzyme that removes non-canonical purine nucleotides from the nucleotide pool, thus preventing their incorporation into DNA/RNA and avoiding chromosomal lesions.</text>
</comment>
<evidence type="ECO:0000256" key="8">
    <source>
        <dbReference type="ARBA" id="ARBA00051875"/>
    </source>
</evidence>
<reference evidence="12 13" key="1">
    <citation type="submission" date="2017-04" db="EMBL/GenBank/DDBJ databases">
        <title>Whole genome sequence of Bdellovibrio bacteriovorus strain SSB218315.</title>
        <authorList>
            <person name="Oyedara O."/>
            <person name="Rodriguez-Perez M.A."/>
        </authorList>
    </citation>
    <scope>NUCLEOTIDE SEQUENCE [LARGE SCALE GENOMIC DNA]</scope>
    <source>
        <strain evidence="12 13">SSB218315</strain>
    </source>
</reference>
<dbReference type="Proteomes" id="UP000197003">
    <property type="component" value="Chromosome"/>
</dbReference>
<dbReference type="GO" id="GO:0036220">
    <property type="term" value="F:ITP diphosphatase activity"/>
    <property type="evidence" value="ECO:0007669"/>
    <property type="project" value="UniProtKB-UniRule"/>
</dbReference>
<feature type="binding site" evidence="10">
    <location>
        <position position="177"/>
    </location>
    <ligand>
        <name>substrate</name>
    </ligand>
</feature>
<keyword evidence="7 10" id="KW-0546">Nucleotide metabolism</keyword>
<dbReference type="RefSeq" id="WP_088564693.1">
    <property type="nucleotide sequence ID" value="NZ_CP020946.1"/>
</dbReference>
<evidence type="ECO:0000256" key="1">
    <source>
        <dbReference type="ARBA" id="ARBA00008023"/>
    </source>
</evidence>
<dbReference type="InterPro" id="IPR020922">
    <property type="entry name" value="dITP/XTP_pyrophosphatase"/>
</dbReference>
<comment type="similarity">
    <text evidence="1 10 11">Belongs to the HAM1 NTPase family.</text>
</comment>
<sequence length="199" mass="21802">MELWIATGNKGKLAEYKQLLRELPDLKVFSQGDIPSFTPRPEDGKTFEDNARIKAKTLRAVKNNVWVLGEDAGLVVEGLNGLPGIHSARYAGPKASDSENVSKLLKMITLKPMPNKNAKFVCTTVVYTPTGEEWVFNGEMKGTIAQKPAGLHGFGYDPVFIPEGQTQTLAELGTGYKSLLSHRAMALKAFLEKLQTVNP</sequence>
<feature type="binding site" evidence="10">
    <location>
        <position position="71"/>
    </location>
    <ligand>
        <name>Mg(2+)</name>
        <dbReference type="ChEBI" id="CHEBI:18420"/>
    </ligand>
</feature>
<evidence type="ECO:0000256" key="11">
    <source>
        <dbReference type="RuleBase" id="RU003781"/>
    </source>
</evidence>
<evidence type="ECO:0000256" key="2">
    <source>
        <dbReference type="ARBA" id="ARBA00011738"/>
    </source>
</evidence>
<organism evidence="12 13">
    <name type="scientific">Bdellovibrio bacteriovorus</name>
    <dbReference type="NCBI Taxonomy" id="959"/>
    <lineage>
        <taxon>Bacteria</taxon>
        <taxon>Pseudomonadati</taxon>
        <taxon>Bdellovibrionota</taxon>
        <taxon>Bdellovibrionia</taxon>
        <taxon>Bdellovibrionales</taxon>
        <taxon>Pseudobdellovibrionaceae</taxon>
        <taxon>Bdellovibrio</taxon>
    </lineage>
</organism>
<feature type="binding site" evidence="10">
    <location>
        <begin position="154"/>
        <end position="157"/>
    </location>
    <ligand>
        <name>substrate</name>
    </ligand>
</feature>
<dbReference type="HAMAP" id="MF_01405">
    <property type="entry name" value="Non_canon_purine_NTPase"/>
    <property type="match status" value="1"/>
</dbReference>
<dbReference type="GO" id="GO:0046872">
    <property type="term" value="F:metal ion binding"/>
    <property type="evidence" value="ECO:0007669"/>
    <property type="project" value="UniProtKB-KW"/>
</dbReference>
<evidence type="ECO:0000256" key="4">
    <source>
        <dbReference type="ARBA" id="ARBA00022741"/>
    </source>
</evidence>
<evidence type="ECO:0000256" key="10">
    <source>
        <dbReference type="HAMAP-Rule" id="MF_01405"/>
    </source>
</evidence>
<dbReference type="OrthoDB" id="5298415at2"/>
<dbReference type="Gene3D" id="3.90.950.10">
    <property type="match status" value="1"/>
</dbReference>
<dbReference type="NCBIfam" id="TIGR00042">
    <property type="entry name" value="RdgB/HAM1 family non-canonical purine NTP pyrophosphatase"/>
    <property type="match status" value="1"/>
</dbReference>
<dbReference type="PANTHER" id="PTHR11067:SF9">
    <property type="entry name" value="INOSINE TRIPHOSPHATE PYROPHOSPHATASE"/>
    <property type="match status" value="1"/>
</dbReference>
<dbReference type="FunFam" id="3.90.950.10:FF:000001">
    <property type="entry name" value="dITP/XTP pyrophosphatase"/>
    <property type="match status" value="1"/>
</dbReference>
<dbReference type="PANTHER" id="PTHR11067">
    <property type="entry name" value="INOSINE TRIPHOSPHATE PYROPHOSPHATASE/HAM1 PROTEIN"/>
    <property type="match status" value="1"/>
</dbReference>
<comment type="subunit">
    <text evidence="2 10">Homodimer.</text>
</comment>
<evidence type="ECO:0000256" key="7">
    <source>
        <dbReference type="ARBA" id="ARBA00023080"/>
    </source>
</evidence>
<feature type="binding site" evidence="10">
    <location>
        <position position="72"/>
    </location>
    <ligand>
        <name>substrate</name>
    </ligand>
</feature>
<dbReference type="GO" id="GO:0005829">
    <property type="term" value="C:cytosol"/>
    <property type="evidence" value="ECO:0007669"/>
    <property type="project" value="TreeGrafter"/>
</dbReference>
<evidence type="ECO:0000256" key="6">
    <source>
        <dbReference type="ARBA" id="ARBA00022842"/>
    </source>
</evidence>
<comment type="catalytic activity">
    <reaction evidence="10">
        <text>ITP + H2O = IMP + diphosphate + H(+)</text>
        <dbReference type="Rhea" id="RHEA:29399"/>
        <dbReference type="ChEBI" id="CHEBI:15377"/>
        <dbReference type="ChEBI" id="CHEBI:15378"/>
        <dbReference type="ChEBI" id="CHEBI:33019"/>
        <dbReference type="ChEBI" id="CHEBI:58053"/>
        <dbReference type="ChEBI" id="CHEBI:61402"/>
        <dbReference type="EC" id="3.6.1.66"/>
    </reaction>
</comment>
<keyword evidence="5 10" id="KW-0378">Hydrolase</keyword>
<feature type="binding site" evidence="10">
    <location>
        <begin position="7"/>
        <end position="12"/>
    </location>
    <ligand>
        <name>substrate</name>
    </ligand>
</feature>
<comment type="caution">
    <text evidence="10">Lacks conserved residue(s) required for the propagation of feature annotation.</text>
</comment>
<dbReference type="GO" id="GO:0009117">
    <property type="term" value="P:nucleotide metabolic process"/>
    <property type="evidence" value="ECO:0007669"/>
    <property type="project" value="UniProtKB-KW"/>
</dbReference>
<feature type="active site" description="Proton acceptor" evidence="10">
    <location>
        <position position="71"/>
    </location>
</feature>
<accession>A0A1Z3N6M2</accession>
<comment type="cofactor">
    <cofactor evidence="10">
        <name>Mg(2+)</name>
        <dbReference type="ChEBI" id="CHEBI:18420"/>
    </cofactor>
    <text evidence="10">Binds 1 Mg(2+) ion per subunit.</text>
</comment>
<keyword evidence="4 10" id="KW-0547">Nucleotide-binding</keyword>
<dbReference type="GO" id="GO:0017111">
    <property type="term" value="F:ribonucleoside triphosphate phosphatase activity"/>
    <property type="evidence" value="ECO:0007669"/>
    <property type="project" value="InterPro"/>
</dbReference>
<comment type="catalytic activity">
    <reaction evidence="8 10">
        <text>dITP + H2O = dIMP + diphosphate + H(+)</text>
        <dbReference type="Rhea" id="RHEA:28342"/>
        <dbReference type="ChEBI" id="CHEBI:15377"/>
        <dbReference type="ChEBI" id="CHEBI:15378"/>
        <dbReference type="ChEBI" id="CHEBI:33019"/>
        <dbReference type="ChEBI" id="CHEBI:61194"/>
        <dbReference type="ChEBI" id="CHEBI:61382"/>
        <dbReference type="EC" id="3.6.1.66"/>
    </reaction>
</comment>
<dbReference type="GO" id="GO:0000166">
    <property type="term" value="F:nucleotide binding"/>
    <property type="evidence" value="ECO:0007669"/>
    <property type="project" value="UniProtKB-KW"/>
</dbReference>
<dbReference type="InterPro" id="IPR029001">
    <property type="entry name" value="ITPase-like_fam"/>
</dbReference>
<evidence type="ECO:0000256" key="9">
    <source>
        <dbReference type="ARBA" id="ARBA00052017"/>
    </source>
</evidence>